<protein>
    <submittedName>
        <fullName evidence="1">Uncharacterized protein</fullName>
    </submittedName>
</protein>
<evidence type="ECO:0000313" key="1">
    <source>
        <dbReference type="EMBL" id="KAK8484914.1"/>
    </source>
</evidence>
<proteinExistence type="predicted"/>
<name>A0ABR1ZW09_9ROSI</name>
<dbReference type="EMBL" id="JBBPBM010001336">
    <property type="protein sequence ID" value="KAK8484914.1"/>
    <property type="molecule type" value="Genomic_DNA"/>
</dbReference>
<accession>A0ABR1ZW09</accession>
<organism evidence="1 2">
    <name type="scientific">Hibiscus sabdariffa</name>
    <name type="common">roselle</name>
    <dbReference type="NCBI Taxonomy" id="183260"/>
    <lineage>
        <taxon>Eukaryota</taxon>
        <taxon>Viridiplantae</taxon>
        <taxon>Streptophyta</taxon>
        <taxon>Embryophyta</taxon>
        <taxon>Tracheophyta</taxon>
        <taxon>Spermatophyta</taxon>
        <taxon>Magnoliopsida</taxon>
        <taxon>eudicotyledons</taxon>
        <taxon>Gunneridae</taxon>
        <taxon>Pentapetalae</taxon>
        <taxon>rosids</taxon>
        <taxon>malvids</taxon>
        <taxon>Malvales</taxon>
        <taxon>Malvaceae</taxon>
        <taxon>Malvoideae</taxon>
        <taxon>Hibiscus</taxon>
    </lineage>
</organism>
<evidence type="ECO:0000313" key="2">
    <source>
        <dbReference type="Proteomes" id="UP001472677"/>
    </source>
</evidence>
<sequence length="96" mass="10322">MDLGVIGHIGMCCLVVCYGIYGEKGMSGYSVLQRSSRMLHEATAGRSSLGAIRPLSCTGANVLDHWVKPPQGRVVIMWVISGVAKHKGTEDQFQSS</sequence>
<reference evidence="1 2" key="1">
    <citation type="journal article" date="2024" name="G3 (Bethesda)">
        <title>Genome assembly of Hibiscus sabdariffa L. provides insights into metabolisms of medicinal natural products.</title>
        <authorList>
            <person name="Kim T."/>
        </authorList>
    </citation>
    <scope>NUCLEOTIDE SEQUENCE [LARGE SCALE GENOMIC DNA]</scope>
    <source>
        <strain evidence="1">TK-2024</strain>
        <tissue evidence="1">Old leaves</tissue>
    </source>
</reference>
<dbReference type="Proteomes" id="UP001472677">
    <property type="component" value="Unassembled WGS sequence"/>
</dbReference>
<gene>
    <name evidence="1" type="ORF">V6N12_037148</name>
</gene>
<keyword evidence="2" id="KW-1185">Reference proteome</keyword>
<comment type="caution">
    <text evidence="1">The sequence shown here is derived from an EMBL/GenBank/DDBJ whole genome shotgun (WGS) entry which is preliminary data.</text>
</comment>